<dbReference type="Proteomes" id="UP001431963">
    <property type="component" value="Unassembled WGS sequence"/>
</dbReference>
<reference evidence="2" key="1">
    <citation type="submission" date="2024-02" db="EMBL/GenBank/DDBJ databases">
        <title>Genome sequences of strain Gemmobacter sp. JM10B15.</title>
        <authorList>
            <person name="Zhang M."/>
        </authorList>
    </citation>
    <scope>NUCLEOTIDE SEQUENCE</scope>
    <source>
        <strain evidence="2">JM10B15</strain>
    </source>
</reference>
<gene>
    <name evidence="2" type="ORF">V6590_12620</name>
</gene>
<keyword evidence="1" id="KW-1133">Transmembrane helix</keyword>
<sequence>MRNSTALKEFAKLESPGLWREGPELRRRDVIVAFGEASLTLSDPRSELALSHWSLPAVERLNPGELPALYAPGRDALETLELEDELMIGALERVRLALAADRPRPGRLRTGLVLATALLVLGLGAVFVPRAVVNHTAAMLPDATRRAIGQMALSDLSRVAGAPCSDPSGLAALERLTRRLFGIGSPQRLIVLRDGTANSLSLPGHIITLNRRLVEDHDSPDIVAGFALAEAQRAAQSDAMVPLLHHAGLGAAAGLLTSGTLDPASVDGYGRVVMLATPEVPQTEALLARFATAGLPSTPYAKAIDPTGEATLRLIEADPYARRVVDPVLTDSDWISLQAICAE</sequence>
<keyword evidence="3" id="KW-1185">Reference proteome</keyword>
<protein>
    <submittedName>
        <fullName evidence="2">Uncharacterized protein</fullName>
    </submittedName>
</protein>
<proteinExistence type="predicted"/>
<accession>A0ABU8BWD7</accession>
<name>A0ABU8BWD7_9RHOB</name>
<evidence type="ECO:0000256" key="1">
    <source>
        <dbReference type="SAM" id="Phobius"/>
    </source>
</evidence>
<keyword evidence="1" id="KW-0812">Transmembrane</keyword>
<comment type="caution">
    <text evidence="2">The sequence shown here is derived from an EMBL/GenBank/DDBJ whole genome shotgun (WGS) entry which is preliminary data.</text>
</comment>
<evidence type="ECO:0000313" key="3">
    <source>
        <dbReference type="Proteomes" id="UP001431963"/>
    </source>
</evidence>
<keyword evidence="1" id="KW-0472">Membrane</keyword>
<dbReference type="EMBL" id="JBALHR010000007">
    <property type="protein sequence ID" value="MEH7828996.1"/>
    <property type="molecule type" value="Genomic_DNA"/>
</dbReference>
<evidence type="ECO:0000313" key="2">
    <source>
        <dbReference type="EMBL" id="MEH7828996.1"/>
    </source>
</evidence>
<organism evidence="2 3">
    <name type="scientific">Gemmobacter denitrificans</name>
    <dbReference type="NCBI Taxonomy" id="3123040"/>
    <lineage>
        <taxon>Bacteria</taxon>
        <taxon>Pseudomonadati</taxon>
        <taxon>Pseudomonadota</taxon>
        <taxon>Alphaproteobacteria</taxon>
        <taxon>Rhodobacterales</taxon>
        <taxon>Paracoccaceae</taxon>
        <taxon>Gemmobacter</taxon>
    </lineage>
</organism>
<dbReference type="RefSeq" id="WP_335423615.1">
    <property type="nucleotide sequence ID" value="NZ_JBALHR010000007.1"/>
</dbReference>
<feature type="transmembrane region" description="Helical" evidence="1">
    <location>
        <begin position="112"/>
        <end position="132"/>
    </location>
</feature>